<comment type="catalytic activity">
    <reaction evidence="1 9">
        <text>Random hydrolysis of (1-&gt;4)-linkages between N-acetyl-beta-D-glucosamine and D-glucuronate residues in hyaluronate.</text>
        <dbReference type="EC" id="3.2.1.35"/>
    </reaction>
</comment>
<dbReference type="Gene3D" id="3.20.20.70">
    <property type="entry name" value="Aldolase class I"/>
    <property type="match status" value="1"/>
</dbReference>
<evidence type="ECO:0000313" key="10">
    <source>
        <dbReference type="Ensembl" id="ENSNBRP00000015914.1"/>
    </source>
</evidence>
<dbReference type="InterPro" id="IPR018155">
    <property type="entry name" value="Hyaluronidase"/>
</dbReference>
<protein>
    <recommendedName>
        <fullName evidence="9">Hyaluronidase</fullName>
        <ecNumber evidence="9">3.2.1.35</ecNumber>
    </recommendedName>
</protein>
<evidence type="ECO:0000256" key="5">
    <source>
        <dbReference type="ARBA" id="ARBA00023295"/>
    </source>
</evidence>
<keyword evidence="4 8" id="KW-1015">Disulfide bond</keyword>
<keyword evidence="3 9" id="KW-0378">Hydrolase</keyword>
<dbReference type="PRINTS" id="PR00846">
    <property type="entry name" value="GLHYDRLASE56"/>
</dbReference>
<dbReference type="GO" id="GO:0004415">
    <property type="term" value="F:hyalurononglucosaminidase activity"/>
    <property type="evidence" value="ECO:0007669"/>
    <property type="project" value="UniProtKB-UniRule"/>
</dbReference>
<dbReference type="SUPFAM" id="SSF51445">
    <property type="entry name" value="(Trans)glycosidases"/>
    <property type="match status" value="1"/>
</dbReference>
<dbReference type="Pfam" id="PF01630">
    <property type="entry name" value="Glyco_hydro_56"/>
    <property type="match status" value="1"/>
</dbReference>
<dbReference type="Ensembl" id="ENSNBRT00000016345.1">
    <property type="protein sequence ID" value="ENSNBRP00000015914.1"/>
    <property type="gene ID" value="ENSNBRG00000012290.1"/>
</dbReference>
<dbReference type="GO" id="GO:0001669">
    <property type="term" value="C:acrosomal vesicle"/>
    <property type="evidence" value="ECO:0007669"/>
    <property type="project" value="TreeGrafter"/>
</dbReference>
<organism evidence="10 11">
    <name type="scientific">Neolamprologus brichardi</name>
    <name type="common">Fairy cichlid</name>
    <name type="synonym">Lamprologus brichardi</name>
    <dbReference type="NCBI Taxonomy" id="32507"/>
    <lineage>
        <taxon>Eukaryota</taxon>
        <taxon>Metazoa</taxon>
        <taxon>Chordata</taxon>
        <taxon>Craniata</taxon>
        <taxon>Vertebrata</taxon>
        <taxon>Euteleostomi</taxon>
        <taxon>Actinopterygii</taxon>
        <taxon>Neopterygii</taxon>
        <taxon>Teleostei</taxon>
        <taxon>Neoteleostei</taxon>
        <taxon>Acanthomorphata</taxon>
        <taxon>Ovalentaria</taxon>
        <taxon>Cichlomorphae</taxon>
        <taxon>Cichliformes</taxon>
        <taxon>Cichlidae</taxon>
        <taxon>African cichlids</taxon>
        <taxon>Pseudocrenilabrinae</taxon>
        <taxon>Lamprologini</taxon>
        <taxon>Neolamprologus</taxon>
    </lineage>
</organism>
<dbReference type="PIRSF" id="PIRSF038193">
    <property type="entry name" value="Hyaluronidase"/>
    <property type="match status" value="1"/>
</dbReference>
<dbReference type="PROSITE" id="PS51257">
    <property type="entry name" value="PROKAR_LIPOPROTEIN"/>
    <property type="match status" value="1"/>
</dbReference>
<dbReference type="GO" id="GO:0030214">
    <property type="term" value="P:hyaluronan catabolic process"/>
    <property type="evidence" value="ECO:0007669"/>
    <property type="project" value="TreeGrafter"/>
</dbReference>
<evidence type="ECO:0000313" key="11">
    <source>
        <dbReference type="Proteomes" id="UP000261580"/>
    </source>
</evidence>
<evidence type="ECO:0000256" key="9">
    <source>
        <dbReference type="RuleBase" id="RU610713"/>
    </source>
</evidence>
<feature type="disulfide bond" evidence="8">
    <location>
        <begin position="417"/>
        <end position="423"/>
    </location>
</feature>
<feature type="disulfide bond" evidence="8">
    <location>
        <begin position="54"/>
        <end position="330"/>
    </location>
</feature>
<dbReference type="OMA" id="RAKIVFE"/>
<keyword evidence="11" id="KW-1185">Reference proteome</keyword>
<sequence>MYGVKLIHETQHFVFLFVSAMALISSCRSFPRTGYPILPGHPFMFTWNAPTELCNIHFGMPLDLPYFSFVSSTLKTVTNQSISIFYIDRFDIFPYMDEDTGEMHDEGFPQMIDMQDHHDDAADDIKHYIPTDGPDLAVLDFKEWRPQWIRNWGSKDIYREVSIEKVKKKKTSLSEDEAEERAKIVFERAAKRYFVQSIQIGKKLRPKRLWGYYLYPDCYDCNQDMVGFTGECPDIEKQRNDKSFLVLKDSWKARLFVRHHIQEAMRVSTLPQSTYSIPIYAYIRPVYKDSVDDYVSEFDLVNTIGEAAALGAAGVISWGGMNVTDTKDSCFDAQHHLEQVMNRYIVNVSTATHLCSDALCQGQGRCIRKHWDDDGFLHLHSCRYQIKQQHRGGPLIVSGGLSQDDINLFDKNFDCMCYTEKPCRSVITLNVIPDAVINTSADRTHSIRLYLCALLLALALALICCGT</sequence>
<reference evidence="10" key="1">
    <citation type="submission" date="2025-08" db="UniProtKB">
        <authorList>
            <consortium name="Ensembl"/>
        </authorList>
    </citation>
    <scope>IDENTIFICATION</scope>
</reference>
<comment type="similarity">
    <text evidence="2 6 9">Belongs to the glycosyl hydrolase 56 family.</text>
</comment>
<evidence type="ECO:0000256" key="7">
    <source>
        <dbReference type="PIRSR" id="PIRSR038193-2"/>
    </source>
</evidence>
<dbReference type="GO" id="GO:0005975">
    <property type="term" value="P:carbohydrate metabolic process"/>
    <property type="evidence" value="ECO:0007669"/>
    <property type="project" value="UniProtKB-UniRule"/>
</dbReference>
<evidence type="ECO:0000256" key="4">
    <source>
        <dbReference type="ARBA" id="ARBA00023157"/>
    </source>
</evidence>
<reference evidence="10" key="2">
    <citation type="submission" date="2025-09" db="UniProtKB">
        <authorList>
            <consortium name="Ensembl"/>
        </authorList>
    </citation>
    <scope>IDENTIFICATION</scope>
</reference>
<dbReference type="GeneTree" id="ENSGT01020000230364"/>
<evidence type="ECO:0000256" key="6">
    <source>
        <dbReference type="PIRNR" id="PIRNR038193"/>
    </source>
</evidence>
<dbReference type="InterPro" id="IPR013785">
    <property type="entry name" value="Aldolase_TIM"/>
</dbReference>
<dbReference type="GlyCosmos" id="A0A3Q4MPG5">
    <property type="glycosylation" value="1 site, No reported glycans"/>
</dbReference>
<accession>A0A3Q4MPG5</accession>
<evidence type="ECO:0000256" key="8">
    <source>
        <dbReference type="PIRSR" id="PIRSR038193-3"/>
    </source>
</evidence>
<feature type="disulfide bond" evidence="8">
    <location>
        <begin position="360"/>
        <end position="415"/>
    </location>
</feature>
<dbReference type="PANTHER" id="PTHR11769:SF20">
    <property type="entry name" value="HYALURONIDASE PH-20"/>
    <property type="match status" value="1"/>
</dbReference>
<dbReference type="InterPro" id="IPR017853">
    <property type="entry name" value="GH"/>
</dbReference>
<name>A0A3Q4MPG5_NEOBR</name>
<dbReference type="PANTHER" id="PTHR11769">
    <property type="entry name" value="HYALURONIDASE"/>
    <property type="match status" value="1"/>
</dbReference>
<feature type="disulfide bond" evidence="8">
    <location>
        <begin position="218"/>
        <end position="232"/>
    </location>
</feature>
<dbReference type="FunFam" id="3.20.20.70:FF:000065">
    <property type="entry name" value="Hyaluronidase"/>
    <property type="match status" value="1"/>
</dbReference>
<evidence type="ECO:0000256" key="2">
    <source>
        <dbReference type="ARBA" id="ARBA00008871"/>
    </source>
</evidence>
<proteinExistence type="inferred from homology"/>
<evidence type="ECO:0000256" key="3">
    <source>
        <dbReference type="ARBA" id="ARBA00022801"/>
    </source>
</evidence>
<dbReference type="AlphaFoldDB" id="A0A3Q4MPG5"/>
<feature type="glycosylation site" description="N-linked (GlcNAc...) asparagine" evidence="7">
    <location>
        <position position="347"/>
    </location>
</feature>
<dbReference type="STRING" id="32507.ENSNBRP00000015914"/>
<dbReference type="EC" id="3.2.1.35" evidence="9"/>
<evidence type="ECO:0000256" key="1">
    <source>
        <dbReference type="ARBA" id="ARBA00000251"/>
    </source>
</evidence>
<keyword evidence="5 9" id="KW-0326">Glycosidase</keyword>
<feature type="disulfide bond" evidence="8">
    <location>
        <begin position="355"/>
        <end position="366"/>
    </location>
</feature>
<dbReference type="Proteomes" id="UP000261580">
    <property type="component" value="Unassembled WGS sequence"/>
</dbReference>